<accession>A0A9P1DND6</accession>
<name>A0A9P1DND6_9DINO</name>
<reference evidence="2 3" key="2">
    <citation type="submission" date="2024-05" db="EMBL/GenBank/DDBJ databases">
        <authorList>
            <person name="Chen Y."/>
            <person name="Shah S."/>
            <person name="Dougan E. K."/>
            <person name="Thang M."/>
            <person name="Chan C."/>
        </authorList>
    </citation>
    <scope>NUCLEOTIDE SEQUENCE [LARGE SCALE GENOMIC DNA]</scope>
</reference>
<organism evidence="1">
    <name type="scientific">Cladocopium goreaui</name>
    <dbReference type="NCBI Taxonomy" id="2562237"/>
    <lineage>
        <taxon>Eukaryota</taxon>
        <taxon>Sar</taxon>
        <taxon>Alveolata</taxon>
        <taxon>Dinophyceae</taxon>
        <taxon>Suessiales</taxon>
        <taxon>Symbiodiniaceae</taxon>
        <taxon>Cladocopium</taxon>
    </lineage>
</organism>
<dbReference type="OrthoDB" id="6474464at2759"/>
<gene>
    <name evidence="1" type="ORF">C1SCF055_LOCUS37607</name>
</gene>
<sequence>MRQENSKRKRRGGTMFSAEGIQRICVLKTLIERRPEIPDDALVIFSDLDEVPSAKAIQMLRVCKSLPAAKEGPWIQEHYPMPYNLRVGCKAKRGTQLHMQGVFVTMGFLRRKKTLALRYNVRQNRIVPKAGIHLTYAGSRADVDYKLLHHGESGQILAMKATPKGKRLNFCKVDQKTVLDMEQLLRDNPVSVARAWERRGPEVPRGRRRFGDPDDVDPDLGMRQAAQALSQMEAHRAGGHLLGLQEISENYLVVLANLEKRFSTWNPQDLQSEWLATQQELRAVQEEYALVVEQRLDMEQRQAELVETRQKLLEELEYWRDAPKRGCSIS</sequence>
<dbReference type="InterPro" id="IPR006813">
    <property type="entry name" value="Glyco_trans_17"/>
</dbReference>
<evidence type="ECO:0000313" key="2">
    <source>
        <dbReference type="EMBL" id="CAL4799869.1"/>
    </source>
</evidence>
<evidence type="ECO:0000313" key="3">
    <source>
        <dbReference type="Proteomes" id="UP001152797"/>
    </source>
</evidence>
<dbReference type="EMBL" id="CAMXCT020005523">
    <property type="protein sequence ID" value="CAL1165932.1"/>
    <property type="molecule type" value="Genomic_DNA"/>
</dbReference>
<dbReference type="EMBL" id="CAMXCT030005523">
    <property type="protein sequence ID" value="CAL4799869.1"/>
    <property type="molecule type" value="Genomic_DNA"/>
</dbReference>
<dbReference type="AlphaFoldDB" id="A0A9P1DND6"/>
<keyword evidence="3" id="KW-1185">Reference proteome</keyword>
<evidence type="ECO:0000313" key="1">
    <source>
        <dbReference type="EMBL" id="CAI4012557.1"/>
    </source>
</evidence>
<dbReference type="Pfam" id="PF04724">
    <property type="entry name" value="Glyco_transf_17"/>
    <property type="match status" value="1"/>
</dbReference>
<proteinExistence type="predicted"/>
<dbReference type="EMBL" id="CAMXCT010005523">
    <property type="protein sequence ID" value="CAI4012557.1"/>
    <property type="molecule type" value="Genomic_DNA"/>
</dbReference>
<dbReference type="GO" id="GO:0016020">
    <property type="term" value="C:membrane"/>
    <property type="evidence" value="ECO:0007669"/>
    <property type="project" value="InterPro"/>
</dbReference>
<dbReference type="GO" id="GO:0003830">
    <property type="term" value="F:beta-1,4-mannosylglycoprotein 4-beta-N-acetylglucosaminyltransferase activity"/>
    <property type="evidence" value="ECO:0007669"/>
    <property type="project" value="InterPro"/>
</dbReference>
<protein>
    <submittedName>
        <fullName evidence="2">Ornithine carbamoyltransferase</fullName>
    </submittedName>
</protein>
<dbReference type="Proteomes" id="UP001152797">
    <property type="component" value="Unassembled WGS sequence"/>
</dbReference>
<reference evidence="1" key="1">
    <citation type="submission" date="2022-10" db="EMBL/GenBank/DDBJ databases">
        <authorList>
            <person name="Chen Y."/>
            <person name="Dougan E. K."/>
            <person name="Chan C."/>
            <person name="Rhodes N."/>
            <person name="Thang M."/>
        </authorList>
    </citation>
    <scope>NUCLEOTIDE SEQUENCE</scope>
</reference>
<comment type="caution">
    <text evidence="1">The sequence shown here is derived from an EMBL/GenBank/DDBJ whole genome shotgun (WGS) entry which is preliminary data.</text>
</comment>